<keyword evidence="8" id="KW-1185">Reference proteome</keyword>
<dbReference type="PANTHER" id="PTHR11967:SF2">
    <property type="entry name" value="ALPHA-1-ACID GLYCOPROTEIN 1"/>
    <property type="match status" value="1"/>
</dbReference>
<dbReference type="Gene3D" id="2.40.128.20">
    <property type="match status" value="1"/>
</dbReference>
<evidence type="ECO:0000256" key="2">
    <source>
        <dbReference type="ARBA" id="ARBA00022525"/>
    </source>
</evidence>
<feature type="compositionally biased region" description="Basic and acidic residues" evidence="5">
    <location>
        <begin position="178"/>
        <end position="188"/>
    </location>
</feature>
<evidence type="ECO:0000256" key="6">
    <source>
        <dbReference type="SAM" id="SignalP"/>
    </source>
</evidence>
<evidence type="ECO:0000256" key="3">
    <source>
        <dbReference type="ARBA" id="ARBA00022729"/>
    </source>
</evidence>
<dbReference type="AlphaFoldDB" id="A0A3Q3RB38"/>
<dbReference type="Proteomes" id="UP000261600">
    <property type="component" value="Unplaced"/>
</dbReference>
<evidence type="ECO:0000313" key="8">
    <source>
        <dbReference type="Proteomes" id="UP000261600"/>
    </source>
</evidence>
<dbReference type="Pfam" id="PF11032">
    <property type="entry name" value="ApoM"/>
    <property type="match status" value="1"/>
</dbReference>
<evidence type="ECO:0000256" key="5">
    <source>
        <dbReference type="SAM" id="MobiDB-lite"/>
    </source>
</evidence>
<proteinExistence type="predicted"/>
<keyword evidence="4" id="KW-0325">Glycoprotein</keyword>
<evidence type="ECO:0000256" key="1">
    <source>
        <dbReference type="ARBA" id="ARBA00004613"/>
    </source>
</evidence>
<feature type="signal peptide" evidence="6">
    <location>
        <begin position="1"/>
        <end position="23"/>
    </location>
</feature>
<accession>A0A3Q3RB38</accession>
<sequence>MHPNFLLMGTFLLLKLLVNHIYCRSAPLTCKDLLRPLDQVDLHHLEGRWALVAGSLSDPTLIERFGRRDSASSSFFNNTSESSILFKRILNMDNKCHSSSYNISLEGSSFTIRDGNVTTTFTHTTCHDCILLSFDVESGKRQHFYLFSRRRQLEQREMEEFRAQVACLNMPPPVVMDPTKELSSKDSDATAQPEIKTVEQKN</sequence>
<feature type="region of interest" description="Disordered" evidence="5">
    <location>
        <begin position="176"/>
        <end position="202"/>
    </location>
</feature>
<keyword evidence="3 6" id="KW-0732">Signal</keyword>
<name>A0A3Q3RB38_MONAL</name>
<organism evidence="7 8">
    <name type="scientific">Monopterus albus</name>
    <name type="common">Swamp eel</name>
    <dbReference type="NCBI Taxonomy" id="43700"/>
    <lineage>
        <taxon>Eukaryota</taxon>
        <taxon>Metazoa</taxon>
        <taxon>Chordata</taxon>
        <taxon>Craniata</taxon>
        <taxon>Vertebrata</taxon>
        <taxon>Euteleostomi</taxon>
        <taxon>Actinopterygii</taxon>
        <taxon>Neopterygii</taxon>
        <taxon>Teleostei</taxon>
        <taxon>Neoteleostei</taxon>
        <taxon>Acanthomorphata</taxon>
        <taxon>Anabantaria</taxon>
        <taxon>Synbranchiformes</taxon>
        <taxon>Synbranchidae</taxon>
        <taxon>Monopterus</taxon>
    </lineage>
</organism>
<dbReference type="Ensembl" id="ENSMALT00000031245.1">
    <property type="protein sequence ID" value="ENSMALP00000030702.1"/>
    <property type="gene ID" value="ENSMALG00000021210.1"/>
</dbReference>
<dbReference type="SUPFAM" id="SSF50814">
    <property type="entry name" value="Lipocalins"/>
    <property type="match status" value="1"/>
</dbReference>
<dbReference type="InterPro" id="IPR012674">
    <property type="entry name" value="Calycin"/>
</dbReference>
<dbReference type="InterPro" id="IPR022734">
    <property type="entry name" value="ApoM"/>
</dbReference>
<evidence type="ECO:0000256" key="4">
    <source>
        <dbReference type="ARBA" id="ARBA00023180"/>
    </source>
</evidence>
<reference evidence="7" key="2">
    <citation type="submission" date="2025-09" db="UniProtKB">
        <authorList>
            <consortium name="Ensembl"/>
        </authorList>
    </citation>
    <scope>IDENTIFICATION</scope>
</reference>
<dbReference type="GO" id="GO:0005576">
    <property type="term" value="C:extracellular region"/>
    <property type="evidence" value="ECO:0007669"/>
    <property type="project" value="UniProtKB-SubCell"/>
</dbReference>
<protein>
    <submittedName>
        <fullName evidence="7">Uncharacterized protein</fullName>
    </submittedName>
</protein>
<keyword evidence="2" id="KW-0964">Secreted</keyword>
<dbReference type="PANTHER" id="PTHR11967">
    <property type="entry name" value="ALPHA-1-ACID GLYCOPROTEIN"/>
    <property type="match status" value="1"/>
</dbReference>
<feature type="chain" id="PRO_5018672980" evidence="6">
    <location>
        <begin position="24"/>
        <end position="202"/>
    </location>
</feature>
<comment type="subcellular location">
    <subcellularLocation>
        <location evidence="1">Secreted</location>
    </subcellularLocation>
</comment>
<evidence type="ECO:0000313" key="7">
    <source>
        <dbReference type="Ensembl" id="ENSMALP00000030702.1"/>
    </source>
</evidence>
<reference evidence="7" key="1">
    <citation type="submission" date="2025-08" db="UniProtKB">
        <authorList>
            <consortium name="Ensembl"/>
        </authorList>
    </citation>
    <scope>IDENTIFICATION</scope>
</reference>